<dbReference type="OMA" id="GEYETIC"/>
<dbReference type="PANTHER" id="PTHR22936:SF69">
    <property type="entry name" value="RHOMBOID-LIKE PROTEIN"/>
    <property type="match status" value="1"/>
</dbReference>
<dbReference type="InParanoid" id="Q24CZ8"/>
<comment type="function">
    <text evidence="10">Serine protease involved in intramembrane proteolysis.</text>
</comment>
<dbReference type="PANTHER" id="PTHR22936">
    <property type="entry name" value="RHOMBOID-RELATED"/>
    <property type="match status" value="1"/>
</dbReference>
<keyword evidence="8 10" id="KW-1133">Transmembrane helix</keyword>
<dbReference type="EC" id="3.4.21.105" evidence="10"/>
<evidence type="ECO:0000256" key="9">
    <source>
        <dbReference type="ARBA" id="ARBA00023136"/>
    </source>
</evidence>
<gene>
    <name evidence="12" type="ORF">TTHERM_00711950</name>
</gene>
<dbReference type="eggNOG" id="KOG2289">
    <property type="taxonomic scope" value="Eukaryota"/>
</dbReference>
<dbReference type="FunCoup" id="Q24CZ8">
    <property type="interactions" value="1"/>
</dbReference>
<dbReference type="GO" id="GO:0006508">
    <property type="term" value="P:proteolysis"/>
    <property type="evidence" value="ECO:0007669"/>
    <property type="project" value="UniProtKB-KW"/>
</dbReference>
<keyword evidence="4 10" id="KW-0645">Protease</keyword>
<evidence type="ECO:0000256" key="8">
    <source>
        <dbReference type="ARBA" id="ARBA00022989"/>
    </source>
</evidence>
<dbReference type="GO" id="GO:0016020">
    <property type="term" value="C:membrane"/>
    <property type="evidence" value="ECO:0007669"/>
    <property type="project" value="UniProtKB-SubCell"/>
</dbReference>
<dbReference type="InterPro" id="IPR035952">
    <property type="entry name" value="Rhomboid-like_sf"/>
</dbReference>
<dbReference type="Pfam" id="PF01694">
    <property type="entry name" value="Rhomboid"/>
    <property type="match status" value="1"/>
</dbReference>
<dbReference type="AlphaFoldDB" id="Q24CZ8"/>
<keyword evidence="5 10" id="KW-0812">Transmembrane</keyword>
<evidence type="ECO:0000313" key="12">
    <source>
        <dbReference type="EMBL" id="EAS05610.1"/>
    </source>
</evidence>
<dbReference type="KEGG" id="tet:TTHERM_00711950"/>
<proteinExistence type="inferred from homology"/>
<evidence type="ECO:0000256" key="3">
    <source>
        <dbReference type="ARBA" id="ARBA00009045"/>
    </source>
</evidence>
<dbReference type="InterPro" id="IPR022764">
    <property type="entry name" value="Peptidase_S54_rhomboid_dom"/>
</dbReference>
<keyword evidence="6 10" id="KW-0378">Hydrolase</keyword>
<dbReference type="GO" id="GO:0004252">
    <property type="term" value="F:serine-type endopeptidase activity"/>
    <property type="evidence" value="ECO:0007669"/>
    <property type="project" value="InterPro"/>
</dbReference>
<feature type="transmembrane region" description="Helical" evidence="10">
    <location>
        <begin position="160"/>
        <end position="179"/>
    </location>
</feature>
<sequence>MANIHRIGDYENQNNGNYNQFGGGDVQQDMQRLRAMNIPLMNLDDSQPISPRKESFWDMLKINFCPRLKLVSFTVFISTVNIIIFIITSAQGIQNTDGSLLLQQKPDVLIDFGANYPTKIKHNGQVWRLITAVFLHGSFYHIFFNTLSTFIFVSSIERSYGVIVTFIIWIISGIGGNIFSADFASPNSLSVGASTAIMGMIGLYIAFLILNWKALEFMQQLRCCLVMFAFLMVAMIFLLGASMGYGTTPGYSQNIDNYGHLGGLITGILAGVVIPKPIQSGQYEKNAKYICGFLLGLYTILTFTLFFTVTDV</sequence>
<organism evidence="12 13">
    <name type="scientific">Tetrahymena thermophila (strain SB210)</name>
    <dbReference type="NCBI Taxonomy" id="312017"/>
    <lineage>
        <taxon>Eukaryota</taxon>
        <taxon>Sar</taxon>
        <taxon>Alveolata</taxon>
        <taxon>Ciliophora</taxon>
        <taxon>Intramacronucleata</taxon>
        <taxon>Oligohymenophorea</taxon>
        <taxon>Hymenostomatida</taxon>
        <taxon>Tetrahymenina</taxon>
        <taxon>Tetrahymenidae</taxon>
        <taxon>Tetrahymena</taxon>
    </lineage>
</organism>
<feature type="transmembrane region" description="Helical" evidence="10">
    <location>
        <begin position="258"/>
        <end position="275"/>
    </location>
</feature>
<dbReference type="Gene3D" id="1.20.1540.10">
    <property type="entry name" value="Rhomboid-like"/>
    <property type="match status" value="1"/>
</dbReference>
<comment type="subcellular location">
    <subcellularLocation>
        <location evidence="2 10">Membrane</location>
        <topology evidence="2 10">Multi-pass membrane protein</topology>
    </subcellularLocation>
</comment>
<evidence type="ECO:0000256" key="2">
    <source>
        <dbReference type="ARBA" id="ARBA00004141"/>
    </source>
</evidence>
<evidence type="ECO:0000256" key="1">
    <source>
        <dbReference type="ARBA" id="ARBA00000156"/>
    </source>
</evidence>
<feature type="transmembrane region" description="Helical" evidence="10">
    <location>
        <begin position="224"/>
        <end position="246"/>
    </location>
</feature>
<feature type="transmembrane region" description="Helical" evidence="10">
    <location>
        <begin position="191"/>
        <end position="212"/>
    </location>
</feature>
<dbReference type="HOGENOM" id="CLU_944883_0_0_1"/>
<feature type="transmembrane region" description="Helical" evidence="10">
    <location>
        <begin position="70"/>
        <end position="93"/>
    </location>
</feature>
<evidence type="ECO:0000313" key="13">
    <source>
        <dbReference type="Proteomes" id="UP000009168"/>
    </source>
</evidence>
<dbReference type="OrthoDB" id="418595at2759"/>
<dbReference type="STRING" id="312017.Q24CZ8"/>
<evidence type="ECO:0000256" key="4">
    <source>
        <dbReference type="ARBA" id="ARBA00022670"/>
    </source>
</evidence>
<evidence type="ECO:0000256" key="7">
    <source>
        <dbReference type="ARBA" id="ARBA00022825"/>
    </source>
</evidence>
<evidence type="ECO:0000256" key="10">
    <source>
        <dbReference type="RuleBase" id="RU362115"/>
    </source>
</evidence>
<dbReference type="SUPFAM" id="SSF144091">
    <property type="entry name" value="Rhomboid-like"/>
    <property type="match status" value="1"/>
</dbReference>
<evidence type="ECO:0000256" key="6">
    <source>
        <dbReference type="ARBA" id="ARBA00022801"/>
    </source>
</evidence>
<dbReference type="InterPro" id="IPR002610">
    <property type="entry name" value="Peptidase_S54_rhomboid-like"/>
</dbReference>
<feature type="transmembrane region" description="Helical" evidence="10">
    <location>
        <begin position="287"/>
        <end position="309"/>
    </location>
</feature>
<accession>Q24CZ8</accession>
<name>Q24CZ8_TETTS</name>
<dbReference type="RefSeq" id="XP_001025855.1">
    <property type="nucleotide sequence ID" value="XM_001025855.3"/>
</dbReference>
<evidence type="ECO:0000256" key="5">
    <source>
        <dbReference type="ARBA" id="ARBA00022692"/>
    </source>
</evidence>
<keyword evidence="13" id="KW-1185">Reference proteome</keyword>
<keyword evidence="9 10" id="KW-0472">Membrane</keyword>
<reference evidence="13" key="1">
    <citation type="journal article" date="2006" name="PLoS Biol.">
        <title>Macronuclear genome sequence of the ciliate Tetrahymena thermophila, a model eukaryote.</title>
        <authorList>
            <person name="Eisen J.A."/>
            <person name="Coyne R.S."/>
            <person name="Wu M."/>
            <person name="Wu D."/>
            <person name="Thiagarajan M."/>
            <person name="Wortman J.R."/>
            <person name="Badger J.H."/>
            <person name="Ren Q."/>
            <person name="Amedeo P."/>
            <person name="Jones K.M."/>
            <person name="Tallon L.J."/>
            <person name="Delcher A.L."/>
            <person name="Salzberg S.L."/>
            <person name="Silva J.C."/>
            <person name="Haas B.J."/>
            <person name="Majoros W.H."/>
            <person name="Farzad M."/>
            <person name="Carlton J.M."/>
            <person name="Smith R.K. Jr."/>
            <person name="Garg J."/>
            <person name="Pearlman R.E."/>
            <person name="Karrer K.M."/>
            <person name="Sun L."/>
            <person name="Manning G."/>
            <person name="Elde N.C."/>
            <person name="Turkewitz A.P."/>
            <person name="Asai D.J."/>
            <person name="Wilkes D.E."/>
            <person name="Wang Y."/>
            <person name="Cai H."/>
            <person name="Collins K."/>
            <person name="Stewart B.A."/>
            <person name="Lee S.R."/>
            <person name="Wilamowska K."/>
            <person name="Weinberg Z."/>
            <person name="Ruzzo W.L."/>
            <person name="Wloga D."/>
            <person name="Gaertig J."/>
            <person name="Frankel J."/>
            <person name="Tsao C.-C."/>
            <person name="Gorovsky M.A."/>
            <person name="Keeling P.J."/>
            <person name="Waller R.F."/>
            <person name="Patron N.J."/>
            <person name="Cherry J.M."/>
            <person name="Stover N.A."/>
            <person name="Krieger C.J."/>
            <person name="del Toro C."/>
            <person name="Ryder H.F."/>
            <person name="Williamson S.C."/>
            <person name="Barbeau R.A."/>
            <person name="Hamilton E.P."/>
            <person name="Orias E."/>
        </authorList>
    </citation>
    <scope>NUCLEOTIDE SEQUENCE [LARGE SCALE GENOMIC DNA]</scope>
    <source>
        <strain evidence="13">SB210</strain>
    </source>
</reference>
<comment type="catalytic activity">
    <reaction evidence="1 10">
        <text>Cleaves type-1 transmembrane domains using a catalytic dyad composed of serine and histidine that are contributed by different transmembrane domains.</text>
        <dbReference type="EC" id="3.4.21.105"/>
    </reaction>
</comment>
<feature type="transmembrane region" description="Helical" evidence="10">
    <location>
        <begin position="126"/>
        <end position="153"/>
    </location>
</feature>
<dbReference type="GeneID" id="7827814"/>
<dbReference type="Proteomes" id="UP000009168">
    <property type="component" value="Unassembled WGS sequence"/>
</dbReference>
<protein>
    <recommendedName>
        <fullName evidence="10">Rhomboid-like protease</fullName>
        <ecNumber evidence="10">3.4.21.105</ecNumber>
    </recommendedName>
</protein>
<dbReference type="EMBL" id="GG662338">
    <property type="protein sequence ID" value="EAS05610.1"/>
    <property type="molecule type" value="Genomic_DNA"/>
</dbReference>
<feature type="domain" description="Peptidase S54 rhomboid" evidence="11">
    <location>
        <begin position="124"/>
        <end position="274"/>
    </location>
</feature>
<evidence type="ECO:0000259" key="11">
    <source>
        <dbReference type="Pfam" id="PF01694"/>
    </source>
</evidence>
<keyword evidence="7 10" id="KW-0720">Serine protease</keyword>
<comment type="similarity">
    <text evidence="3 10">Belongs to the peptidase S54 family.</text>
</comment>